<dbReference type="InterPro" id="IPR006059">
    <property type="entry name" value="SBP"/>
</dbReference>
<name>A0A543CGR7_9ACTN</name>
<evidence type="ECO:0000256" key="2">
    <source>
        <dbReference type="ARBA" id="ARBA00022448"/>
    </source>
</evidence>
<proteinExistence type="inferred from homology"/>
<keyword evidence="3 4" id="KW-0732">Signal</keyword>
<dbReference type="InterPro" id="IPR050490">
    <property type="entry name" value="Bact_solute-bd_prot1"/>
</dbReference>
<dbReference type="SUPFAM" id="SSF53850">
    <property type="entry name" value="Periplasmic binding protein-like II"/>
    <property type="match status" value="1"/>
</dbReference>
<dbReference type="PANTHER" id="PTHR43649:SF34">
    <property type="entry name" value="ABC TRANSPORTER PERIPLASMIC-BINDING PROTEIN YCJN-RELATED"/>
    <property type="match status" value="1"/>
</dbReference>
<dbReference type="Pfam" id="PF01547">
    <property type="entry name" value="SBP_bac_1"/>
    <property type="match status" value="1"/>
</dbReference>
<keyword evidence="2" id="KW-0813">Transport</keyword>
<accession>A0A543CGR7</accession>
<evidence type="ECO:0000256" key="1">
    <source>
        <dbReference type="ARBA" id="ARBA00008520"/>
    </source>
</evidence>
<dbReference type="OrthoDB" id="3495561at2"/>
<dbReference type="EMBL" id="VFOZ01000001">
    <property type="protein sequence ID" value="TQL96292.1"/>
    <property type="molecule type" value="Genomic_DNA"/>
</dbReference>
<feature type="signal peptide" evidence="4">
    <location>
        <begin position="1"/>
        <end position="26"/>
    </location>
</feature>
<protein>
    <submittedName>
        <fullName evidence="5">Carbohydrate ABC transporter substrate-binding protein (CUT1 family)</fullName>
    </submittedName>
</protein>
<evidence type="ECO:0000313" key="6">
    <source>
        <dbReference type="Proteomes" id="UP000316096"/>
    </source>
</evidence>
<evidence type="ECO:0000313" key="5">
    <source>
        <dbReference type="EMBL" id="TQL96292.1"/>
    </source>
</evidence>
<evidence type="ECO:0000256" key="3">
    <source>
        <dbReference type="ARBA" id="ARBA00022729"/>
    </source>
</evidence>
<comment type="caution">
    <text evidence="5">The sequence shown here is derived from an EMBL/GenBank/DDBJ whole genome shotgun (WGS) entry which is preliminary data.</text>
</comment>
<comment type="similarity">
    <text evidence="1">Belongs to the bacterial solute-binding protein 1 family.</text>
</comment>
<keyword evidence="6" id="KW-1185">Reference proteome</keyword>
<dbReference type="CDD" id="cd14750">
    <property type="entry name" value="PBP2_TMBP"/>
    <property type="match status" value="1"/>
</dbReference>
<dbReference type="PANTHER" id="PTHR43649">
    <property type="entry name" value="ARABINOSE-BINDING PROTEIN-RELATED"/>
    <property type="match status" value="1"/>
</dbReference>
<organism evidence="5 6">
    <name type="scientific">Actinoallomurus bryophytorum</name>
    <dbReference type="NCBI Taxonomy" id="1490222"/>
    <lineage>
        <taxon>Bacteria</taxon>
        <taxon>Bacillati</taxon>
        <taxon>Actinomycetota</taxon>
        <taxon>Actinomycetes</taxon>
        <taxon>Streptosporangiales</taxon>
        <taxon>Thermomonosporaceae</taxon>
        <taxon>Actinoallomurus</taxon>
    </lineage>
</organism>
<feature type="chain" id="PRO_5021911787" evidence="4">
    <location>
        <begin position="27"/>
        <end position="423"/>
    </location>
</feature>
<gene>
    <name evidence="5" type="ORF">FB559_1818</name>
</gene>
<dbReference type="Proteomes" id="UP000316096">
    <property type="component" value="Unassembled WGS sequence"/>
</dbReference>
<evidence type="ECO:0000256" key="4">
    <source>
        <dbReference type="SAM" id="SignalP"/>
    </source>
</evidence>
<dbReference type="Gene3D" id="3.40.190.10">
    <property type="entry name" value="Periplasmic binding protein-like II"/>
    <property type="match status" value="2"/>
</dbReference>
<dbReference type="AlphaFoldDB" id="A0A543CGR7"/>
<reference evidence="5 6" key="1">
    <citation type="submission" date="2019-06" db="EMBL/GenBank/DDBJ databases">
        <title>Sequencing the genomes of 1000 actinobacteria strains.</title>
        <authorList>
            <person name="Klenk H.-P."/>
        </authorList>
    </citation>
    <scope>NUCLEOTIDE SEQUENCE [LARGE SCALE GENOMIC DNA]</scope>
    <source>
        <strain evidence="5 6">DSM 102200</strain>
    </source>
</reference>
<sequence length="423" mass="45969">MVRSLASRLLVVVLAAGCGVSGPSHATSDGPTMDTSGPITYAAGPDLTGYVHPLVDKWNALHPAEKVTLLELPAAADDQHAQMVTNLQAKSDRYDVLNIDIIWTAEFADSGWVIPLDRRQFPLDQFLKPVVDTGEFGGKLYGVPYTSNAGLLYYRKDILDKAGKRPPKTWAELRQLAKTVAPKYGLEGYAGQFLPYEGLTVNFAEAVQSAGGTILTDDGTKVAVNSPQARQGLDFLVQGFREGWIPKRALTFKEEESRAEFQDKKLLFLRNWPYVYGLVSRPGSKVKNDFGVTLLPGEDGPGSSSLGGANLAVSAYSKHQRTAIAFIKYLTSLENERVALTQGSFPPVWARLYDDPTLIKHFPYLPVLKNSILAAKPRPVSPNYNQVSLAISNAVSGALSFRQTPDAAISQMAGDLGSVITNR</sequence>